<dbReference type="Pfam" id="PF00636">
    <property type="entry name" value="Ribonuclease_3"/>
    <property type="match status" value="1"/>
</dbReference>
<evidence type="ECO:0000256" key="2">
    <source>
        <dbReference type="ARBA" id="ARBA00022759"/>
    </source>
</evidence>
<keyword evidence="6" id="KW-1185">Reference proteome</keyword>
<dbReference type="HAMAP" id="MF_01468">
    <property type="entry name" value="RNase_Mini_III"/>
    <property type="match status" value="1"/>
</dbReference>
<dbReference type="Gene3D" id="1.10.1520.10">
    <property type="entry name" value="Ribonuclease III domain"/>
    <property type="match status" value="1"/>
</dbReference>
<dbReference type="InterPro" id="IPR036389">
    <property type="entry name" value="RNase_III_sf"/>
</dbReference>
<organism evidence="5 6">
    <name type="scientific">Thalassiosira oceanica</name>
    <name type="common">Marine diatom</name>
    <dbReference type="NCBI Taxonomy" id="159749"/>
    <lineage>
        <taxon>Eukaryota</taxon>
        <taxon>Sar</taxon>
        <taxon>Stramenopiles</taxon>
        <taxon>Ochrophyta</taxon>
        <taxon>Bacillariophyta</taxon>
        <taxon>Coscinodiscophyceae</taxon>
        <taxon>Thalassiosirophycidae</taxon>
        <taxon>Thalassiosirales</taxon>
        <taxon>Thalassiosiraceae</taxon>
        <taxon>Thalassiosira</taxon>
    </lineage>
</organism>
<dbReference type="eggNOG" id="ENOG502S7BX">
    <property type="taxonomic scope" value="Eukaryota"/>
</dbReference>
<feature type="domain" description="RNase III" evidence="4">
    <location>
        <begin position="41"/>
        <end position="135"/>
    </location>
</feature>
<dbReference type="EMBL" id="AGNL01008949">
    <property type="protein sequence ID" value="EJK70170.1"/>
    <property type="molecule type" value="Genomic_DNA"/>
</dbReference>
<sequence>MCASQSDYSNSSEFDCSIDQRLCELMSPSQDARPEQMNTSSLAYIGDVVFELFVRSRYVWPNRRMSDLQNKVVSVVRAEAQAVLFQNIKLTPDEQSVVARGRNANLTVRKKNKGDATAYQDSTAFEALLGYTYIRDKNRFNEIINWVKSELDGDDSNST</sequence>
<evidence type="ECO:0000313" key="6">
    <source>
        <dbReference type="Proteomes" id="UP000266841"/>
    </source>
</evidence>
<dbReference type="OrthoDB" id="495795at2759"/>
<dbReference type="Proteomes" id="UP000266841">
    <property type="component" value="Unassembled WGS sequence"/>
</dbReference>
<dbReference type="PANTHER" id="PTHR34276:SF1">
    <property type="entry name" value="MINI-RIBONUCLEASE 3"/>
    <property type="match status" value="1"/>
</dbReference>
<dbReference type="PANTHER" id="PTHR34276">
    <property type="entry name" value="MINI-RIBONUCLEASE 3"/>
    <property type="match status" value="1"/>
</dbReference>
<name>K0SXQ0_THAOC</name>
<dbReference type="GO" id="GO:0006396">
    <property type="term" value="P:RNA processing"/>
    <property type="evidence" value="ECO:0007669"/>
    <property type="project" value="InterPro"/>
</dbReference>
<proteinExistence type="inferred from homology"/>
<protein>
    <recommendedName>
        <fullName evidence="4">RNase III domain-containing protein</fullName>
    </recommendedName>
</protein>
<dbReference type="AlphaFoldDB" id="K0SXQ0"/>
<evidence type="ECO:0000313" key="5">
    <source>
        <dbReference type="EMBL" id="EJK70170.1"/>
    </source>
</evidence>
<evidence type="ECO:0000256" key="1">
    <source>
        <dbReference type="ARBA" id="ARBA00022722"/>
    </source>
</evidence>
<comment type="caution">
    <text evidence="5">The sequence shown here is derived from an EMBL/GenBank/DDBJ whole genome shotgun (WGS) entry which is preliminary data.</text>
</comment>
<reference evidence="5 6" key="1">
    <citation type="journal article" date="2012" name="Genome Biol.">
        <title>Genome and low-iron response of an oceanic diatom adapted to chronic iron limitation.</title>
        <authorList>
            <person name="Lommer M."/>
            <person name="Specht M."/>
            <person name="Roy A.S."/>
            <person name="Kraemer L."/>
            <person name="Andreson R."/>
            <person name="Gutowska M.A."/>
            <person name="Wolf J."/>
            <person name="Bergner S.V."/>
            <person name="Schilhabel M.B."/>
            <person name="Klostermeier U.C."/>
            <person name="Beiko R.G."/>
            <person name="Rosenstiel P."/>
            <person name="Hippler M."/>
            <person name="Laroche J."/>
        </authorList>
    </citation>
    <scope>NUCLEOTIDE SEQUENCE [LARGE SCALE GENOMIC DNA]</scope>
    <source>
        <strain evidence="5 6">CCMP1005</strain>
    </source>
</reference>
<dbReference type="GO" id="GO:0004525">
    <property type="term" value="F:ribonuclease III activity"/>
    <property type="evidence" value="ECO:0007669"/>
    <property type="project" value="InterPro"/>
</dbReference>
<keyword evidence="1" id="KW-0540">Nuclease</keyword>
<evidence type="ECO:0000256" key="3">
    <source>
        <dbReference type="ARBA" id="ARBA00022801"/>
    </source>
</evidence>
<gene>
    <name evidence="5" type="ORF">THAOC_08493</name>
</gene>
<evidence type="ECO:0000259" key="4">
    <source>
        <dbReference type="Pfam" id="PF00636"/>
    </source>
</evidence>
<keyword evidence="3" id="KW-0378">Hydrolase</keyword>
<accession>K0SXQ0</accession>
<dbReference type="InterPro" id="IPR000999">
    <property type="entry name" value="RNase_III_dom"/>
</dbReference>
<dbReference type="InterPro" id="IPR008226">
    <property type="entry name" value="Mini3_fam"/>
</dbReference>
<dbReference type="OMA" id="VYEVYIR"/>
<keyword evidence="2" id="KW-0255">Endonuclease</keyword>
<dbReference type="SUPFAM" id="SSF69065">
    <property type="entry name" value="RNase III domain-like"/>
    <property type="match status" value="1"/>
</dbReference>